<dbReference type="CDD" id="cd07377">
    <property type="entry name" value="WHTH_GntR"/>
    <property type="match status" value="1"/>
</dbReference>
<evidence type="ECO:0000256" key="3">
    <source>
        <dbReference type="ARBA" id="ARBA00023163"/>
    </source>
</evidence>
<dbReference type="SMART" id="SM00895">
    <property type="entry name" value="FCD"/>
    <property type="match status" value="1"/>
</dbReference>
<dbReference type="InterPro" id="IPR036388">
    <property type="entry name" value="WH-like_DNA-bd_sf"/>
</dbReference>
<organism evidence="5 6">
    <name type="scientific">Ornithinicoccus hortensis</name>
    <dbReference type="NCBI Taxonomy" id="82346"/>
    <lineage>
        <taxon>Bacteria</taxon>
        <taxon>Bacillati</taxon>
        <taxon>Actinomycetota</taxon>
        <taxon>Actinomycetes</taxon>
        <taxon>Micrococcales</taxon>
        <taxon>Intrasporangiaceae</taxon>
        <taxon>Ornithinicoccus</taxon>
    </lineage>
</organism>
<keyword evidence="2" id="KW-0238">DNA-binding</keyword>
<name>A0A542YUM5_9MICO</name>
<dbReference type="EMBL" id="VFOP01000001">
    <property type="protein sequence ID" value="TQL51785.1"/>
    <property type="molecule type" value="Genomic_DNA"/>
</dbReference>
<dbReference type="Gene3D" id="1.10.10.10">
    <property type="entry name" value="Winged helix-like DNA-binding domain superfamily/Winged helix DNA-binding domain"/>
    <property type="match status" value="1"/>
</dbReference>
<keyword evidence="6" id="KW-1185">Reference proteome</keyword>
<dbReference type="Pfam" id="PF00392">
    <property type="entry name" value="GntR"/>
    <property type="match status" value="1"/>
</dbReference>
<dbReference type="PANTHER" id="PTHR43537">
    <property type="entry name" value="TRANSCRIPTIONAL REGULATOR, GNTR FAMILY"/>
    <property type="match status" value="1"/>
</dbReference>
<comment type="caution">
    <text evidence="5">The sequence shown here is derived from an EMBL/GenBank/DDBJ whole genome shotgun (WGS) entry which is preliminary data.</text>
</comment>
<dbReference type="InterPro" id="IPR036390">
    <property type="entry name" value="WH_DNA-bd_sf"/>
</dbReference>
<keyword evidence="1" id="KW-0805">Transcription regulation</keyword>
<keyword evidence="3" id="KW-0804">Transcription</keyword>
<dbReference type="OrthoDB" id="8680240at2"/>
<feature type="domain" description="HTH gntR-type" evidence="4">
    <location>
        <begin position="14"/>
        <end position="81"/>
    </location>
</feature>
<protein>
    <submittedName>
        <fullName evidence="5">GntR family transcriptional regulator</fullName>
    </submittedName>
</protein>
<dbReference type="InterPro" id="IPR000524">
    <property type="entry name" value="Tscrpt_reg_HTH_GntR"/>
</dbReference>
<evidence type="ECO:0000259" key="4">
    <source>
        <dbReference type="PROSITE" id="PS50949"/>
    </source>
</evidence>
<evidence type="ECO:0000313" key="6">
    <source>
        <dbReference type="Proteomes" id="UP000319516"/>
    </source>
</evidence>
<proteinExistence type="predicted"/>
<dbReference type="InterPro" id="IPR008920">
    <property type="entry name" value="TF_FadR/GntR_C"/>
</dbReference>
<dbReference type="GO" id="GO:0003677">
    <property type="term" value="F:DNA binding"/>
    <property type="evidence" value="ECO:0007669"/>
    <property type="project" value="UniProtKB-KW"/>
</dbReference>
<evidence type="ECO:0000256" key="2">
    <source>
        <dbReference type="ARBA" id="ARBA00023125"/>
    </source>
</evidence>
<dbReference type="PANTHER" id="PTHR43537:SF5">
    <property type="entry name" value="UXU OPERON TRANSCRIPTIONAL REGULATOR"/>
    <property type="match status" value="1"/>
</dbReference>
<evidence type="ECO:0000256" key="1">
    <source>
        <dbReference type="ARBA" id="ARBA00023015"/>
    </source>
</evidence>
<dbReference type="SUPFAM" id="SSF46785">
    <property type="entry name" value="Winged helix' DNA-binding domain"/>
    <property type="match status" value="1"/>
</dbReference>
<gene>
    <name evidence="5" type="ORF">FB467_2947</name>
</gene>
<dbReference type="Gene3D" id="1.20.120.530">
    <property type="entry name" value="GntR ligand-binding domain-like"/>
    <property type="match status" value="1"/>
</dbReference>
<dbReference type="SUPFAM" id="SSF48008">
    <property type="entry name" value="GntR ligand-binding domain-like"/>
    <property type="match status" value="1"/>
</dbReference>
<dbReference type="GO" id="GO:0003700">
    <property type="term" value="F:DNA-binding transcription factor activity"/>
    <property type="evidence" value="ECO:0007669"/>
    <property type="project" value="InterPro"/>
</dbReference>
<dbReference type="RefSeq" id="WP_141785738.1">
    <property type="nucleotide sequence ID" value="NZ_BAAAIK010000001.1"/>
</dbReference>
<reference evidence="5 6" key="1">
    <citation type="submission" date="2019-06" db="EMBL/GenBank/DDBJ databases">
        <title>Sequencing the genomes of 1000 actinobacteria strains.</title>
        <authorList>
            <person name="Klenk H.-P."/>
        </authorList>
    </citation>
    <scope>NUCLEOTIDE SEQUENCE [LARGE SCALE GENOMIC DNA]</scope>
    <source>
        <strain evidence="5 6">DSM 12335</strain>
    </source>
</reference>
<sequence length="257" mass="28763">MATMHAASAIVAPPSLAVLARERLERAILSGDYLPGERLVEERICDELGISRPPVREALKSLEVAGLVERVPRRGARVVPLTQHDVYEIVTLRVELERMALDLAGTGEELEPERLARCHARIRDMEAVVPTGDEGAMALAGFEFHIAVVGLAGHRRMEDTYRAMAMQLQLCMAMNNKARRSLEDLEGNVERHRRLLRVIETGSRAEVLREMEQHGHQTFLLDVVDRLDGATLQSRRWLESLKKQYAAQDPAAPPTDP</sequence>
<dbReference type="InterPro" id="IPR011711">
    <property type="entry name" value="GntR_C"/>
</dbReference>
<dbReference type="PROSITE" id="PS50949">
    <property type="entry name" value="HTH_GNTR"/>
    <property type="match status" value="1"/>
</dbReference>
<accession>A0A542YUM5</accession>
<evidence type="ECO:0000313" key="5">
    <source>
        <dbReference type="EMBL" id="TQL51785.1"/>
    </source>
</evidence>
<dbReference type="SMART" id="SM00345">
    <property type="entry name" value="HTH_GNTR"/>
    <property type="match status" value="1"/>
</dbReference>
<dbReference type="Pfam" id="PF07729">
    <property type="entry name" value="FCD"/>
    <property type="match status" value="1"/>
</dbReference>
<dbReference type="AlphaFoldDB" id="A0A542YUM5"/>
<dbReference type="Proteomes" id="UP000319516">
    <property type="component" value="Unassembled WGS sequence"/>
</dbReference>